<feature type="compositionally biased region" description="Polar residues" evidence="2">
    <location>
        <begin position="268"/>
        <end position="283"/>
    </location>
</feature>
<organism evidence="3 4">
    <name type="scientific">Nasonia vitripennis</name>
    <name type="common">Parasitic wasp</name>
    <dbReference type="NCBI Taxonomy" id="7425"/>
    <lineage>
        <taxon>Eukaryota</taxon>
        <taxon>Metazoa</taxon>
        <taxon>Ecdysozoa</taxon>
        <taxon>Arthropoda</taxon>
        <taxon>Hexapoda</taxon>
        <taxon>Insecta</taxon>
        <taxon>Pterygota</taxon>
        <taxon>Neoptera</taxon>
        <taxon>Endopterygota</taxon>
        <taxon>Hymenoptera</taxon>
        <taxon>Apocrita</taxon>
        <taxon>Proctotrupomorpha</taxon>
        <taxon>Chalcidoidea</taxon>
        <taxon>Pteromalidae</taxon>
        <taxon>Pteromalinae</taxon>
        <taxon>Nasonia</taxon>
    </lineage>
</organism>
<feature type="region of interest" description="Disordered" evidence="2">
    <location>
        <begin position="444"/>
        <end position="479"/>
    </location>
</feature>
<dbReference type="OrthoDB" id="7699626at2759"/>
<dbReference type="KEGG" id="nvi:100124195"/>
<evidence type="ECO:0000256" key="1">
    <source>
        <dbReference type="SAM" id="Coils"/>
    </source>
</evidence>
<proteinExistence type="predicted"/>
<name>A0A7M7M1S3_NASVI</name>
<feature type="region of interest" description="Disordered" evidence="2">
    <location>
        <begin position="268"/>
        <end position="289"/>
    </location>
</feature>
<keyword evidence="4" id="KW-1185">Reference proteome</keyword>
<dbReference type="GeneID" id="100124195"/>
<evidence type="ECO:0000313" key="4">
    <source>
        <dbReference type="Proteomes" id="UP000002358"/>
    </source>
</evidence>
<accession>A0A7M7M1S3</accession>
<dbReference type="Proteomes" id="UP000002358">
    <property type="component" value="Chromosome 5"/>
</dbReference>
<feature type="region of interest" description="Disordered" evidence="2">
    <location>
        <begin position="91"/>
        <end position="119"/>
    </location>
</feature>
<dbReference type="EnsemblMetazoa" id="XM_016982735">
    <property type="protein sequence ID" value="XP_016838224"/>
    <property type="gene ID" value="LOC100124195"/>
</dbReference>
<dbReference type="InParanoid" id="A0A7M7M1S3"/>
<feature type="compositionally biased region" description="Low complexity" evidence="2">
    <location>
        <begin position="460"/>
        <end position="479"/>
    </location>
</feature>
<reference evidence="3" key="1">
    <citation type="submission" date="2021-01" db="UniProtKB">
        <authorList>
            <consortium name="EnsemblMetazoa"/>
        </authorList>
    </citation>
    <scope>IDENTIFICATION</scope>
</reference>
<sequence length="604" mass="67340">MLARSSPICCVITEITTVLYRERRESLEVCVTIAVLLATAAFATALNPLDLVEDLVASPSSPESASLPPPPVKLDKNLRRALLKALVDLEAESAEQQTDQPVNDEERSTESVNIDENKYDFLEISRQKSSSFSFDGFPSEDETPSEDKLQNSSFVESDKYAQSDAPEQPTGEQQPPKDYTKGVQVHHVVPSEKASAIYETKPGELLETVESRSIGSTSSPASSSASSDLNLIQKSVTFAPITETLSVSASGSIASAAANSLVAPRPTAATNLPKASNHTSSKIPRNKEESAEDVKIFQAPLVAAFTVQQDERGIPKSVVPLYKSSASGQPLSLQEQLDFKQRLLEKQLAQLQAQQSQQTQFLLRQRQAYEEQLRQKQQQDYFLQEQRRFHEQQRLQRVQLQQQQQQQFIQQLPRFQQLPQPQQQQTFKATNNVQFQPSLSLEVPSVGPAQPFQQGPVRTPLQQQPQPQFFPPQQQQQQAPLARFNRQEAFNSVGNFGFNNIQQQSQPSFVKQRSQEQQSEGPFRPLRQQYRLQLQSSPGQSPPQHTPARQIQELLYQSGIANDLQGAGTRHLEDINIVSKVLALNVGALPGKHGFQQFSGLKKK</sequence>
<evidence type="ECO:0000313" key="3">
    <source>
        <dbReference type="EnsemblMetazoa" id="XP_016838224"/>
    </source>
</evidence>
<feature type="compositionally biased region" description="Basic and acidic residues" evidence="2">
    <location>
        <begin position="104"/>
        <end position="119"/>
    </location>
</feature>
<feature type="region of interest" description="Disordered" evidence="2">
    <location>
        <begin position="131"/>
        <end position="179"/>
    </location>
</feature>
<keyword evidence="1" id="KW-0175">Coiled coil</keyword>
<dbReference type="AlphaFoldDB" id="A0A7M7M1S3"/>
<protein>
    <submittedName>
        <fullName evidence="3">Uncharacterized protein</fullName>
    </submittedName>
</protein>
<feature type="coiled-coil region" evidence="1">
    <location>
        <begin position="334"/>
        <end position="379"/>
    </location>
</feature>
<evidence type="ECO:0000256" key="2">
    <source>
        <dbReference type="SAM" id="MobiDB-lite"/>
    </source>
</evidence>
<dbReference type="RefSeq" id="XP_016838224.1">
    <property type="nucleotide sequence ID" value="XM_016982735.3"/>
</dbReference>